<dbReference type="Proteomes" id="UP000887576">
    <property type="component" value="Unplaced"/>
</dbReference>
<evidence type="ECO:0000313" key="1">
    <source>
        <dbReference type="Proteomes" id="UP000887576"/>
    </source>
</evidence>
<protein>
    <submittedName>
        <fullName evidence="2">C-type lectin domain-containing protein</fullName>
    </submittedName>
</protein>
<sequence length="240" mass="27616">MIRARRTRANAKSDFWIGAQLSSHRQGETFCETWYWTDQNRLMTFTDWDFGEPGYDGCAYAKFTNGLWSTSGCDIKKPYFCSVRPTINVCPDEWMLLGSTKACYKVFYEYYHWQAAEYQCQNQSAHLVSIHSDDENRFVQSISQAGYYFGSSAEGISKTWIGISTTSNDSTNYQWSDGTSFDYIKWQKGEPDYPKLEKCGQMDADPYQNITAGLWSNGVCDTPIRNYVCKKNSTIVKIFS</sequence>
<name>A0AC34Q891_9BILA</name>
<proteinExistence type="predicted"/>
<evidence type="ECO:0000313" key="2">
    <source>
        <dbReference type="WBParaSite" id="JU765_v2.g13696.t1"/>
    </source>
</evidence>
<organism evidence="1 2">
    <name type="scientific">Panagrolaimus sp. JU765</name>
    <dbReference type="NCBI Taxonomy" id="591449"/>
    <lineage>
        <taxon>Eukaryota</taxon>
        <taxon>Metazoa</taxon>
        <taxon>Ecdysozoa</taxon>
        <taxon>Nematoda</taxon>
        <taxon>Chromadorea</taxon>
        <taxon>Rhabditida</taxon>
        <taxon>Tylenchina</taxon>
        <taxon>Panagrolaimomorpha</taxon>
        <taxon>Panagrolaimoidea</taxon>
        <taxon>Panagrolaimidae</taxon>
        <taxon>Panagrolaimus</taxon>
    </lineage>
</organism>
<reference evidence="2" key="1">
    <citation type="submission" date="2022-11" db="UniProtKB">
        <authorList>
            <consortium name="WormBaseParasite"/>
        </authorList>
    </citation>
    <scope>IDENTIFICATION</scope>
</reference>
<accession>A0AC34Q891</accession>
<dbReference type="WBParaSite" id="JU765_v2.g13696.t1">
    <property type="protein sequence ID" value="JU765_v2.g13696.t1"/>
    <property type="gene ID" value="JU765_v2.g13696"/>
</dbReference>